<evidence type="ECO:0000256" key="4">
    <source>
        <dbReference type="ARBA" id="ARBA00023136"/>
    </source>
</evidence>
<feature type="compositionally biased region" description="Polar residues" evidence="5">
    <location>
        <begin position="1086"/>
        <end position="1102"/>
    </location>
</feature>
<accession>A0A2G5B1T3</accession>
<dbReference type="InterPro" id="IPR052430">
    <property type="entry name" value="IVT-Associated"/>
</dbReference>
<evidence type="ECO:0000256" key="6">
    <source>
        <dbReference type="SAM" id="Phobius"/>
    </source>
</evidence>
<feature type="transmembrane region" description="Helical" evidence="6">
    <location>
        <begin position="247"/>
        <end position="267"/>
    </location>
</feature>
<dbReference type="OrthoDB" id="68611at2759"/>
<keyword evidence="3 6" id="KW-1133">Transmembrane helix</keyword>
<feature type="transmembrane region" description="Helical" evidence="6">
    <location>
        <begin position="815"/>
        <end position="838"/>
    </location>
</feature>
<dbReference type="PRINTS" id="PR02047">
    <property type="entry name" value="BREFELDNASP4"/>
</dbReference>
<dbReference type="PANTHER" id="PTHR47804">
    <property type="entry name" value="60S RIBOSOMAL PROTEIN L19"/>
    <property type="match status" value="1"/>
</dbReference>
<feature type="region of interest" description="Disordered" evidence="5">
    <location>
        <begin position="1"/>
        <end position="30"/>
    </location>
</feature>
<evidence type="ECO:0000313" key="8">
    <source>
        <dbReference type="EMBL" id="PIA12956.1"/>
    </source>
</evidence>
<name>A0A2G5B1T3_COERN</name>
<evidence type="ECO:0000256" key="2">
    <source>
        <dbReference type="ARBA" id="ARBA00022692"/>
    </source>
</evidence>
<reference evidence="8 9" key="1">
    <citation type="journal article" date="2015" name="Genome Biol. Evol.">
        <title>Phylogenomic analyses indicate that early fungi evolved digesting cell walls of algal ancestors of land plants.</title>
        <authorList>
            <person name="Chang Y."/>
            <person name="Wang S."/>
            <person name="Sekimoto S."/>
            <person name="Aerts A.L."/>
            <person name="Choi C."/>
            <person name="Clum A."/>
            <person name="LaButti K.M."/>
            <person name="Lindquist E.A."/>
            <person name="Yee Ngan C."/>
            <person name="Ohm R.A."/>
            <person name="Salamov A.A."/>
            <person name="Grigoriev I.V."/>
            <person name="Spatafora J.W."/>
            <person name="Berbee M.L."/>
        </authorList>
    </citation>
    <scope>NUCLEOTIDE SEQUENCE [LARGE SCALE GENOMIC DNA]</scope>
    <source>
        <strain evidence="8 9">NRRL 1564</strain>
    </source>
</reference>
<feature type="domain" description="Integral membrane bound transporter" evidence="7">
    <location>
        <begin position="805"/>
        <end position="928"/>
    </location>
</feature>
<sequence length="1307" mass="143284">MHTAKDRQETEEDEAETEQQPTPMMRTSSIGGNRASLVFQQLHELAGATNSPWKRNSTAVSSGGRELRRSVTTGQMLAHSIEGPYSPVASSPLSQALPLTGGMSGSDNQWWMPGAVSYSRNTAQHQQLSLADTGRSAENQQNDEEATETARLLPTSDRASSRKYAIARRGIAAGAWLYSKILPTTSEEWHGVQKAVLAYAVAALFAFIPLLREWLGDPDYMSPHLVTNATIWFHAAKTRSGLAEGGLVGVIWVCMTSLVTYVALFTAERVHCAYAYNSGWATEHRQMGDNSDVLPLAWQSKVVSLGVFIFGYSWCLAFFKANANRPSVGTATAISNVALYLVMLREAPVVNYKVAGRCGGRTGMGLAVLGSEGRVPWPGGKEELAESVGKKTEHVLVAVLTGMAISFAVGWWVRPSTARSAVRKKLAATLGSFRELLPQLLAPIVTEAAPASSRQKLRGAKPSELKEGLRQHRQRLRQLRQQLGAVSLDPSQWHVWARRVELQTLVEGLDGLSLHLSSMSSGLELRVISHGADTPDGDIDWAAYAAIIQRIRDPVVSLAHTCDSALEAIGDMVHAALGGVQSNMHTEDTDSVTQRILRLREEIVEAIHVFDEDYSEAIGDLAVSAEFVLGASAEAEPAQPSLNTAKHPGASVSRTTEEQLFIVHFFVFGLREFVDELVGLLPQIAGVCRPPEPVMHVLRRQSMKPRELARSLRALAQWGLVHVRALWDTGATTELETRYEVAQYTDPRSLHAPQPSGRLQRIGRAVWRACMWMRRLNVKFATKYALLVTLLSLPYYVSIDMYAEFRRHRMDWMVISAAAIMVPTVGGSAVVSVYRVLGTCAGGLAAFLVYKVGEGTPWLMYVLLVAFSVPCFHIMLNGRYPKIGQFALITFGVVLINKWIAREDQAESAGGMAAVRTGSVALGVLAGMATTLYVWPFEARVRLRQALSWWLLTGALLYGQLWGSAWQSFVAEPEVPEQRVAVGLQGPDTVANGEEDGRDDGWHAVNTVREYLDSEMQLQSSLLEIRTLLSDTQNEPRLKGPFPAVVYGRIISASQRILDAMVAARWVMLPLPMVVATQPQSFAADAGSSQKQRWSHSTSLTHSPTEESSNSGETEEDSELPENSQGRQMLDMPIGLASSVLLERERMEAECLLALADARTADGAVGAEDVARQIRRSVERDLLRRTAAVREHRDALLSLTMYVLASALVLKTPLPAVLPPIQAAQRRVGEAMADILDPPDDAVNEREAAGPAAVRRAVARVRYVFYYTQVMLGWEVVHELSIVGGLMRELYGSHGDTTQNRSASLQR</sequence>
<feature type="compositionally biased region" description="Polar residues" evidence="5">
    <location>
        <begin position="49"/>
        <end position="61"/>
    </location>
</feature>
<feature type="region of interest" description="Disordered" evidence="5">
    <location>
        <begin position="122"/>
        <end position="154"/>
    </location>
</feature>
<gene>
    <name evidence="8" type="ORF">COEREDRAFT_11934</name>
</gene>
<feature type="region of interest" description="Disordered" evidence="5">
    <location>
        <begin position="1086"/>
        <end position="1129"/>
    </location>
</feature>
<dbReference type="EMBL" id="KZ303554">
    <property type="protein sequence ID" value="PIA12956.1"/>
    <property type="molecule type" value="Genomic_DNA"/>
</dbReference>
<evidence type="ECO:0000313" key="9">
    <source>
        <dbReference type="Proteomes" id="UP000242474"/>
    </source>
</evidence>
<dbReference type="Pfam" id="PF13515">
    <property type="entry name" value="FUSC_2"/>
    <property type="match status" value="1"/>
</dbReference>
<dbReference type="PANTHER" id="PTHR47804:SF3">
    <property type="entry name" value="PROTEIN BRE4"/>
    <property type="match status" value="1"/>
</dbReference>
<dbReference type="Proteomes" id="UP000242474">
    <property type="component" value="Unassembled WGS sequence"/>
</dbReference>
<keyword evidence="9" id="KW-1185">Reference proteome</keyword>
<feature type="transmembrane region" description="Helical" evidence="6">
    <location>
        <begin position="858"/>
        <end position="876"/>
    </location>
</feature>
<proteinExistence type="predicted"/>
<feature type="transmembrane region" description="Helical" evidence="6">
    <location>
        <begin position="395"/>
        <end position="413"/>
    </location>
</feature>
<evidence type="ECO:0000256" key="5">
    <source>
        <dbReference type="SAM" id="MobiDB-lite"/>
    </source>
</evidence>
<keyword evidence="4 6" id="KW-0472">Membrane</keyword>
<evidence type="ECO:0000259" key="7">
    <source>
        <dbReference type="Pfam" id="PF13515"/>
    </source>
</evidence>
<feature type="region of interest" description="Disordered" evidence="5">
    <location>
        <begin position="49"/>
        <end position="71"/>
    </location>
</feature>
<keyword evidence="2 6" id="KW-0812">Transmembrane</keyword>
<protein>
    <recommendedName>
        <fullName evidence="7">Integral membrane bound transporter domain-containing protein</fullName>
    </recommendedName>
</protein>
<evidence type="ECO:0000256" key="3">
    <source>
        <dbReference type="ARBA" id="ARBA00022989"/>
    </source>
</evidence>
<organism evidence="8 9">
    <name type="scientific">Coemansia reversa (strain ATCC 12441 / NRRL 1564)</name>
    <dbReference type="NCBI Taxonomy" id="763665"/>
    <lineage>
        <taxon>Eukaryota</taxon>
        <taxon>Fungi</taxon>
        <taxon>Fungi incertae sedis</taxon>
        <taxon>Zoopagomycota</taxon>
        <taxon>Kickxellomycotina</taxon>
        <taxon>Kickxellomycetes</taxon>
        <taxon>Kickxellales</taxon>
        <taxon>Kickxellaceae</taxon>
        <taxon>Coemansia</taxon>
    </lineage>
</organism>
<dbReference type="GO" id="GO:0016020">
    <property type="term" value="C:membrane"/>
    <property type="evidence" value="ECO:0007669"/>
    <property type="project" value="UniProtKB-SubCell"/>
</dbReference>
<feature type="transmembrane region" description="Helical" evidence="6">
    <location>
        <begin position="913"/>
        <end position="935"/>
    </location>
</feature>
<feature type="transmembrane region" description="Helical" evidence="6">
    <location>
        <begin position="784"/>
        <end position="803"/>
    </location>
</feature>
<dbReference type="STRING" id="763665.A0A2G5B1T3"/>
<dbReference type="InterPro" id="IPR049453">
    <property type="entry name" value="Memb_transporter_dom"/>
</dbReference>
<feature type="compositionally biased region" description="Polar residues" evidence="5">
    <location>
        <begin position="122"/>
        <end position="140"/>
    </location>
</feature>
<comment type="subcellular location">
    <subcellularLocation>
        <location evidence="1">Membrane</location>
        <topology evidence="1">Multi-pass membrane protein</topology>
    </subcellularLocation>
</comment>
<feature type="transmembrane region" description="Helical" evidence="6">
    <location>
        <begin position="883"/>
        <end position="901"/>
    </location>
</feature>
<evidence type="ECO:0000256" key="1">
    <source>
        <dbReference type="ARBA" id="ARBA00004141"/>
    </source>
</evidence>
<dbReference type="InterPro" id="IPR023244">
    <property type="entry name" value="Brefeldin_A-sensitivity_4"/>
</dbReference>
<feature type="transmembrane region" description="Helical" evidence="6">
    <location>
        <begin position="947"/>
        <end position="966"/>
    </location>
</feature>
<feature type="transmembrane region" description="Helical" evidence="6">
    <location>
        <begin position="302"/>
        <end position="319"/>
    </location>
</feature>